<feature type="binding site" evidence="3">
    <location>
        <position position="48"/>
    </location>
    <ligand>
        <name>Mg(2+)</name>
        <dbReference type="ChEBI" id="CHEBI:18420"/>
    </ligand>
</feature>
<dbReference type="RefSeq" id="WP_342668102.1">
    <property type="nucleotide sequence ID" value="NZ_KN323183.1"/>
</dbReference>
<evidence type="ECO:0000256" key="2">
    <source>
        <dbReference type="ARBA" id="ARBA00038453"/>
    </source>
</evidence>
<evidence type="ECO:0000256" key="3">
    <source>
        <dbReference type="HAMAP-Rule" id="MF_01139"/>
    </source>
</evidence>
<proteinExistence type="inferred from homology"/>
<gene>
    <name evidence="5" type="ORF">DHOM_01540</name>
</gene>
<feature type="binding site" evidence="3">
    <location>
        <begin position="226"/>
        <end position="228"/>
    </location>
    <ligand>
        <name>substrate</name>
    </ligand>
</feature>
<feature type="region of interest" description="Disordered" evidence="4">
    <location>
        <begin position="1"/>
        <end position="34"/>
    </location>
</feature>
<comment type="cofactor">
    <cofactor evidence="3">
        <name>Mg(2+)</name>
        <dbReference type="ChEBI" id="CHEBI:18420"/>
    </cofactor>
    <text evidence="3">Binds 2 magnesium ions per subunit.</text>
</comment>
<dbReference type="InterPro" id="IPR036424">
    <property type="entry name" value="UPP_synth-like_sf"/>
</dbReference>
<feature type="binding site" evidence="3">
    <location>
        <position position="97"/>
    </location>
    <ligand>
        <name>substrate</name>
    </ligand>
</feature>
<accession>A0ABR4SRS9</accession>
<reference evidence="5 6" key="1">
    <citation type="submission" date="2014-01" db="EMBL/GenBank/DDBJ databases">
        <title>Draft genome sequence of the multidrug-resistant clinical isolate Dermabacter hominis 1368.</title>
        <authorList>
            <person name="Albersmeier A."/>
            <person name="Bomholt C."/>
            <person name="Glaub A."/>
            <person name="Ruckert C."/>
            <person name="Soriano F."/>
            <person name="Fernandez-Natal I."/>
            <person name="Tauch A."/>
        </authorList>
    </citation>
    <scope>NUCLEOTIDE SEQUENCE [LARGE SCALE GENOMIC DNA]</scope>
    <source>
        <strain evidence="5 6">1368</strain>
    </source>
</reference>
<comment type="similarity">
    <text evidence="2">Belongs to the UPP synthase family. Z-FPP synthase subfamily.</text>
</comment>
<feature type="binding site" evidence="3">
    <location>
        <position position="53"/>
    </location>
    <ligand>
        <name>substrate</name>
    </ligand>
</feature>
<dbReference type="Pfam" id="PF01255">
    <property type="entry name" value="Prenyltransf"/>
    <property type="match status" value="1"/>
</dbReference>
<keyword evidence="3" id="KW-0460">Magnesium</keyword>
<dbReference type="PANTHER" id="PTHR10291:SF43">
    <property type="entry name" value="DEHYDRODOLICHYL DIPHOSPHATE SYNTHASE COMPLEX SUBUNIT DHDDS"/>
    <property type="match status" value="1"/>
</dbReference>
<sequence>MGNAGQARVGWDAPDTMEGVNSSRPADTTPHSALPAGSVPRHVGIILDGNRRWAKMRGLETYEGHRAGAAIILEAIEWARESRIETLTLWLLSTDNFRRPDTELAQLFDIIVDLARAVAHMGFPLRILGAESVLPDSLAARLAALDAPQKPAEASSTAFEVNLAIGYGGRREIVDAVHSLIDEEIARGGDLASLRDAVSEAAVGNHLYTAGQSAPDLLIRTSGEQRLSGFLLWQSVHSELVFCEALWPDFTRADFDSALAEFARRERRFGA</sequence>
<evidence type="ECO:0000256" key="4">
    <source>
        <dbReference type="SAM" id="MobiDB-lite"/>
    </source>
</evidence>
<feature type="binding site" evidence="3">
    <location>
        <position position="239"/>
    </location>
    <ligand>
        <name>Mg(2+)</name>
        <dbReference type="ChEBI" id="CHEBI:18420"/>
    </ligand>
</feature>
<comment type="function">
    <text evidence="3">Catalyzes the condensation of isopentenyl diphosphate (IPP) with allylic pyrophosphates generating different type of terpenoids.</text>
</comment>
<dbReference type="EMBL" id="JDRS01000001">
    <property type="protein sequence ID" value="KDS94481.1"/>
    <property type="molecule type" value="Genomic_DNA"/>
</dbReference>
<dbReference type="NCBIfam" id="TIGR00055">
    <property type="entry name" value="uppS"/>
    <property type="match status" value="1"/>
</dbReference>
<comment type="subunit">
    <text evidence="3">Homodimer.</text>
</comment>
<feature type="compositionally biased region" description="Polar residues" evidence="4">
    <location>
        <begin position="19"/>
        <end position="31"/>
    </location>
</feature>
<dbReference type="HAMAP" id="MF_01139">
    <property type="entry name" value="ISPT"/>
    <property type="match status" value="1"/>
</dbReference>
<evidence type="ECO:0000313" key="6">
    <source>
        <dbReference type="Proteomes" id="UP000030182"/>
    </source>
</evidence>
<dbReference type="Proteomes" id="UP000030182">
    <property type="component" value="Unassembled WGS sequence"/>
</dbReference>
<feature type="binding site" evidence="3">
    <location>
        <begin position="93"/>
        <end position="95"/>
    </location>
    <ligand>
        <name>substrate</name>
    </ligand>
</feature>
<keyword evidence="6" id="KW-1185">Reference proteome</keyword>
<protein>
    <recommendedName>
        <fullName evidence="3">Isoprenyl transferase</fullName>
        <ecNumber evidence="3">2.5.1.-</ecNumber>
    </recommendedName>
</protein>
<feature type="binding site" evidence="3">
    <location>
        <position position="65"/>
    </location>
    <ligand>
        <name>substrate</name>
    </ligand>
</feature>
<dbReference type="InterPro" id="IPR018520">
    <property type="entry name" value="UPP_synth-like_CS"/>
</dbReference>
<feature type="active site" evidence="3">
    <location>
        <position position="48"/>
    </location>
</feature>
<feature type="active site" description="Proton acceptor" evidence="3">
    <location>
        <position position="96"/>
    </location>
</feature>
<comment type="caution">
    <text evidence="5">The sequence shown here is derived from an EMBL/GenBank/DDBJ whole genome shotgun (WGS) entry which is preliminary data.</text>
</comment>
<dbReference type="PROSITE" id="PS01066">
    <property type="entry name" value="UPP_SYNTHASE"/>
    <property type="match status" value="1"/>
</dbReference>
<keyword evidence="1 3" id="KW-0808">Transferase</keyword>
<evidence type="ECO:0000256" key="1">
    <source>
        <dbReference type="ARBA" id="ARBA00022679"/>
    </source>
</evidence>
<keyword evidence="3" id="KW-0479">Metal-binding</keyword>
<dbReference type="InterPro" id="IPR001441">
    <property type="entry name" value="UPP_synth-like"/>
</dbReference>
<dbReference type="SUPFAM" id="SSF64005">
    <property type="entry name" value="Undecaprenyl diphosphate synthase"/>
    <property type="match status" value="1"/>
</dbReference>
<dbReference type="EC" id="2.5.1.-" evidence="3"/>
<dbReference type="PANTHER" id="PTHR10291">
    <property type="entry name" value="DEHYDRODOLICHYL DIPHOSPHATE SYNTHASE FAMILY MEMBER"/>
    <property type="match status" value="1"/>
</dbReference>
<organism evidence="5 6">
    <name type="scientific">Dermabacter hominis 1368</name>
    <dbReference type="NCBI Taxonomy" id="1450519"/>
    <lineage>
        <taxon>Bacteria</taxon>
        <taxon>Bacillati</taxon>
        <taxon>Actinomycetota</taxon>
        <taxon>Actinomycetes</taxon>
        <taxon>Micrococcales</taxon>
        <taxon>Dermabacteraceae</taxon>
        <taxon>Dermabacter</taxon>
    </lineage>
</organism>
<dbReference type="CDD" id="cd00475">
    <property type="entry name" value="Cis_IPPS"/>
    <property type="match status" value="1"/>
</dbReference>
<feature type="binding site" evidence="3">
    <location>
        <position position="220"/>
    </location>
    <ligand>
        <name>substrate</name>
    </ligand>
</feature>
<comment type="caution">
    <text evidence="3">Lacks conserved residue(s) required for the propagation of feature annotation.</text>
</comment>
<name>A0ABR4SRS9_9MICO</name>
<evidence type="ECO:0000313" key="5">
    <source>
        <dbReference type="EMBL" id="KDS94481.1"/>
    </source>
</evidence>
<feature type="binding site" evidence="3">
    <location>
        <position position="99"/>
    </location>
    <ligand>
        <name>substrate</name>
    </ligand>
</feature>
<dbReference type="Gene3D" id="3.40.1180.10">
    <property type="entry name" value="Decaprenyl diphosphate synthase-like"/>
    <property type="match status" value="1"/>
</dbReference>
<feature type="binding site" evidence="3">
    <location>
        <begin position="49"/>
        <end position="52"/>
    </location>
    <ligand>
        <name>substrate</name>
    </ligand>
</feature>